<evidence type="ECO:0000313" key="2">
    <source>
        <dbReference type="Proteomes" id="UP000477386"/>
    </source>
</evidence>
<accession>A0A6M0IJ20</accession>
<evidence type="ECO:0008006" key="3">
    <source>
        <dbReference type="Google" id="ProtNLM"/>
    </source>
</evidence>
<dbReference type="EMBL" id="JAAGNZ010000001">
    <property type="protein sequence ID" value="NEU67371.1"/>
    <property type="molecule type" value="Genomic_DNA"/>
</dbReference>
<name>A0A6M0IJ20_9BACT</name>
<proteinExistence type="predicted"/>
<dbReference type="Proteomes" id="UP000477386">
    <property type="component" value="Unassembled WGS sequence"/>
</dbReference>
<sequence>MARLRIWNRWGEVIFDVSDIPLNSSNAGECWDGTNRGVPMPSGQYAYEADVLLRGDSRQKRVGSVALVR</sequence>
<reference evidence="1 2" key="1">
    <citation type="submission" date="2020-02" db="EMBL/GenBank/DDBJ databases">
        <title>Draft genome sequence of two Spirosoma agri KCTC 52727 and Spirosoma terrae KCTC 52035.</title>
        <authorList>
            <person name="Rojas J."/>
            <person name="Ambika Manirajan B."/>
            <person name="Ratering S."/>
            <person name="Suarez C."/>
            <person name="Schnell S."/>
        </authorList>
    </citation>
    <scope>NUCLEOTIDE SEQUENCE [LARGE SCALE GENOMIC DNA]</scope>
    <source>
        <strain evidence="1 2">KCTC 52727</strain>
    </source>
</reference>
<keyword evidence="2" id="KW-1185">Reference proteome</keyword>
<evidence type="ECO:0000313" key="1">
    <source>
        <dbReference type="EMBL" id="NEU67371.1"/>
    </source>
</evidence>
<dbReference type="Pfam" id="PF13585">
    <property type="entry name" value="CHU_C"/>
    <property type="match status" value="1"/>
</dbReference>
<gene>
    <name evidence="1" type="ORF">GK091_10795</name>
</gene>
<organism evidence="1 2">
    <name type="scientific">Spirosoma agri</name>
    <dbReference type="NCBI Taxonomy" id="1987381"/>
    <lineage>
        <taxon>Bacteria</taxon>
        <taxon>Pseudomonadati</taxon>
        <taxon>Bacteroidota</taxon>
        <taxon>Cytophagia</taxon>
        <taxon>Cytophagales</taxon>
        <taxon>Cytophagaceae</taxon>
        <taxon>Spirosoma</taxon>
    </lineage>
</organism>
<comment type="caution">
    <text evidence="1">The sequence shown here is derived from an EMBL/GenBank/DDBJ whole genome shotgun (WGS) entry which is preliminary data.</text>
</comment>
<dbReference type="AlphaFoldDB" id="A0A6M0IJ20"/>
<protein>
    <recommendedName>
        <fullName evidence="3">Gliding motility-associated C-terminal domain-containing protein</fullName>
    </recommendedName>
</protein>